<dbReference type="EMBL" id="LR792683">
    <property type="protein sequence ID" value="CAB3395578.1"/>
    <property type="molecule type" value="Genomic_DNA"/>
</dbReference>
<dbReference type="AlphaFoldDB" id="A0A6F9EGF7"/>
<protein>
    <submittedName>
        <fullName evidence="1">Uncharacterized protein</fullName>
    </submittedName>
</protein>
<dbReference type="Proteomes" id="UP000502196">
    <property type="component" value="Chromosome"/>
</dbReference>
<proteinExistence type="predicted"/>
<organism evidence="1 2">
    <name type="scientific">Kyrpidia spormannii</name>
    <dbReference type="NCBI Taxonomy" id="2055160"/>
    <lineage>
        <taxon>Bacteria</taxon>
        <taxon>Bacillati</taxon>
        <taxon>Bacillota</taxon>
        <taxon>Bacilli</taxon>
        <taxon>Bacillales</taxon>
        <taxon>Alicyclobacillaceae</taxon>
        <taxon>Kyrpidia</taxon>
    </lineage>
</organism>
<name>A0A6F9EGF7_9BACL</name>
<gene>
    <name evidence="1" type="ORF">COOX1_2982</name>
</gene>
<evidence type="ECO:0000313" key="2">
    <source>
        <dbReference type="Proteomes" id="UP000502196"/>
    </source>
</evidence>
<accession>A0A6F9EGF7</accession>
<evidence type="ECO:0000313" key="1">
    <source>
        <dbReference type="EMBL" id="CAB3395578.1"/>
    </source>
</evidence>
<sequence length="69" mass="7664">MGGLSFVARKRFMALMQQFIVSMPPKMALQVAANLADDVEIKLAADLVEYREDRGYADLAAGWVEDCIL</sequence>
<reference evidence="1 2" key="1">
    <citation type="submission" date="2020-04" db="EMBL/GenBank/DDBJ databases">
        <authorList>
            <person name="Hogendoorn C."/>
        </authorList>
    </citation>
    <scope>NUCLEOTIDE SEQUENCE [LARGE SCALE GENOMIC DNA]</scope>
    <source>
        <strain evidence="1">COOX1</strain>
    </source>
</reference>